<sequence length="130" mass="14551">MTIEEIKKEFEASPYLRHLGVEILRFEEGDVEIKLQVEPRLLNRNDVVHGGVYASVMDLIQKMHLQSVTKTKCKVNSSIIHFTAPLKEGAIYAKASILSRSYKTAFVDGVLTDGNGKLVSRGTGTYKIIR</sequence>
<accession>A0A3M8P939</accession>
<dbReference type="InterPro" id="IPR006683">
    <property type="entry name" value="Thioestr_dom"/>
</dbReference>
<evidence type="ECO:0000259" key="2">
    <source>
        <dbReference type="Pfam" id="PF03061"/>
    </source>
</evidence>
<evidence type="ECO:0000256" key="1">
    <source>
        <dbReference type="ARBA" id="ARBA00022801"/>
    </source>
</evidence>
<dbReference type="InterPro" id="IPR029069">
    <property type="entry name" value="HotDog_dom_sf"/>
</dbReference>
<comment type="caution">
    <text evidence="3">The sequence shown here is derived from an EMBL/GenBank/DDBJ whole genome shotgun (WGS) entry which is preliminary data.</text>
</comment>
<organism evidence="3 4">
    <name type="scientific">Planococcus salinus</name>
    <dbReference type="NCBI Taxonomy" id="1848460"/>
    <lineage>
        <taxon>Bacteria</taxon>
        <taxon>Bacillati</taxon>
        <taxon>Bacillota</taxon>
        <taxon>Bacilli</taxon>
        <taxon>Bacillales</taxon>
        <taxon>Caryophanaceae</taxon>
        <taxon>Planococcus</taxon>
    </lineage>
</organism>
<dbReference type="Gene3D" id="3.10.129.10">
    <property type="entry name" value="Hotdog Thioesterase"/>
    <property type="match status" value="1"/>
</dbReference>
<dbReference type="PANTHER" id="PTHR42856">
    <property type="entry name" value="ACYL-COENZYME A THIOESTERASE PAAI"/>
    <property type="match status" value="1"/>
</dbReference>
<keyword evidence="4" id="KW-1185">Reference proteome</keyword>
<dbReference type="AlphaFoldDB" id="A0A3M8P939"/>
<keyword evidence="1" id="KW-0378">Hydrolase</keyword>
<name>A0A3M8P939_9BACL</name>
<evidence type="ECO:0000313" key="3">
    <source>
        <dbReference type="EMBL" id="RNF40216.1"/>
    </source>
</evidence>
<dbReference type="SUPFAM" id="SSF54637">
    <property type="entry name" value="Thioesterase/thiol ester dehydrase-isomerase"/>
    <property type="match status" value="1"/>
</dbReference>
<dbReference type="InterPro" id="IPR003736">
    <property type="entry name" value="PAAI_dom"/>
</dbReference>
<dbReference type="OrthoDB" id="337200at2"/>
<protein>
    <submittedName>
        <fullName evidence="3">PaaI family thioesterase</fullName>
    </submittedName>
</protein>
<proteinExistence type="predicted"/>
<dbReference type="CDD" id="cd03443">
    <property type="entry name" value="PaaI_thioesterase"/>
    <property type="match status" value="1"/>
</dbReference>
<dbReference type="Proteomes" id="UP000275473">
    <property type="component" value="Unassembled WGS sequence"/>
</dbReference>
<feature type="domain" description="Thioesterase" evidence="2">
    <location>
        <begin position="47"/>
        <end position="119"/>
    </location>
</feature>
<dbReference type="EMBL" id="RIAX01000003">
    <property type="protein sequence ID" value="RNF40216.1"/>
    <property type="molecule type" value="Genomic_DNA"/>
</dbReference>
<dbReference type="NCBIfam" id="TIGR00369">
    <property type="entry name" value="unchar_dom_1"/>
    <property type="match status" value="1"/>
</dbReference>
<dbReference type="PANTHER" id="PTHR42856:SF1">
    <property type="entry name" value="ACYL-COENZYME A THIOESTERASE PAAI"/>
    <property type="match status" value="1"/>
</dbReference>
<dbReference type="Pfam" id="PF03061">
    <property type="entry name" value="4HBT"/>
    <property type="match status" value="1"/>
</dbReference>
<evidence type="ECO:0000313" key="4">
    <source>
        <dbReference type="Proteomes" id="UP000275473"/>
    </source>
</evidence>
<dbReference type="RefSeq" id="WP_123164725.1">
    <property type="nucleotide sequence ID" value="NZ_RIAX01000003.1"/>
</dbReference>
<reference evidence="3 4" key="1">
    <citation type="journal article" date="2018" name="Int. J. Syst. Evol. Microbiol.">
        <title>Planococcus salinus sp. nov., a moderately halophilic bacterium isolated from a saline-alkali soil.</title>
        <authorList>
            <person name="Gan L."/>
        </authorList>
    </citation>
    <scope>NUCLEOTIDE SEQUENCE [LARGE SCALE GENOMIC DNA]</scope>
    <source>
        <strain evidence="3 4">LCB217</strain>
    </source>
</reference>
<dbReference type="GO" id="GO:0016289">
    <property type="term" value="F:acyl-CoA hydrolase activity"/>
    <property type="evidence" value="ECO:0007669"/>
    <property type="project" value="TreeGrafter"/>
</dbReference>
<dbReference type="InterPro" id="IPR052723">
    <property type="entry name" value="Acyl-CoA_thioesterase_PaaI"/>
</dbReference>
<gene>
    <name evidence="3" type="ORF">EEX84_06145</name>
</gene>